<reference evidence="1 2" key="1">
    <citation type="submission" date="2024-05" db="EMBL/GenBank/DDBJ databases">
        <title>Sphingomonas sp. HF-S3 16S ribosomal RNA gene Genome sequencing and assembly.</title>
        <authorList>
            <person name="Lee H."/>
        </authorList>
    </citation>
    <scope>NUCLEOTIDE SEQUENCE [LARGE SCALE GENOMIC DNA]</scope>
    <source>
        <strain evidence="1 2">HF-S3</strain>
    </source>
</reference>
<dbReference type="InterPro" id="IPR006905">
    <property type="entry name" value="Flavin_halogenase"/>
</dbReference>
<sequence>MTARPIRHTVIVGGGTAGWMCAAALSHALGPAGHRITLVESDAIGIVGVGEATVPSIREFNRMLGIDEDAFLRATRGTIKLGIEFADWGGAGQLYFHPFGFFGIDMAGVGFHHHWLRHVAGGGDKDPWAYTVEAQAAAAGRFDRRSRHGPIHHAFHFDAGLYARFLRARAEAAGVVRVEGEIVEVAQDGESGHVTGVSLRSGGRIEGDFFIDCSGFRGLLIEGALKSGYVDWSHWLPCDRAVAIPCARADGPIAPFTRSTAREAGWQWRIPLQHRTGNGYVYSSRHLGDDHAVELLTSRLDGAPLAEPNQLRFTAGHRRRCWNGNVVALGLAGGFLEPLESTSIHLIQTGIIRLLGLFPRQAIDPAVVERFNADTVHEYERLRDFVLAHYAVSSGLDTPFWRDVRSTALPDSLAARIEAFRTSGNILNEPTELFGPTNWFAILWGQGVRPADHHPIADALPIEELRRRLGLLRQRSAEMLADLPPHEDFLARLGA</sequence>
<dbReference type="SUPFAM" id="SSF51905">
    <property type="entry name" value="FAD/NAD(P)-binding domain"/>
    <property type="match status" value="1"/>
</dbReference>
<protein>
    <submittedName>
        <fullName evidence="1">Tryptophan halogenase family protein</fullName>
    </submittedName>
</protein>
<dbReference type="PANTHER" id="PTHR43747:SF4">
    <property type="entry name" value="FLAVIN-DEPENDENT TRYPTOPHAN HALOGENASE"/>
    <property type="match status" value="1"/>
</dbReference>
<dbReference type="Proteomes" id="UP001427805">
    <property type="component" value="Unassembled WGS sequence"/>
</dbReference>
<comment type="caution">
    <text evidence="1">The sequence shown here is derived from an EMBL/GenBank/DDBJ whole genome shotgun (WGS) entry which is preliminary data.</text>
</comment>
<dbReference type="InterPro" id="IPR036188">
    <property type="entry name" value="FAD/NAD-bd_sf"/>
</dbReference>
<dbReference type="RefSeq" id="WP_346244968.1">
    <property type="nucleotide sequence ID" value="NZ_JBDIZK010000001.1"/>
</dbReference>
<evidence type="ECO:0000313" key="1">
    <source>
        <dbReference type="EMBL" id="MEN3745971.1"/>
    </source>
</evidence>
<dbReference type="PIRSF" id="PIRSF011396">
    <property type="entry name" value="Trp_halogenase"/>
    <property type="match status" value="1"/>
</dbReference>
<gene>
    <name evidence="1" type="ORF">TPR58_02240</name>
</gene>
<dbReference type="EMBL" id="JBDIZK010000001">
    <property type="protein sequence ID" value="MEN3745971.1"/>
    <property type="molecule type" value="Genomic_DNA"/>
</dbReference>
<dbReference type="PANTHER" id="PTHR43747">
    <property type="entry name" value="FAD-BINDING PROTEIN"/>
    <property type="match status" value="1"/>
</dbReference>
<keyword evidence="2" id="KW-1185">Reference proteome</keyword>
<dbReference type="Gene3D" id="3.50.50.60">
    <property type="entry name" value="FAD/NAD(P)-binding domain"/>
    <property type="match status" value="1"/>
</dbReference>
<dbReference type="InterPro" id="IPR050816">
    <property type="entry name" value="Flavin-dep_Halogenase_NPB"/>
</dbReference>
<organism evidence="1 2">
    <name type="scientific">Sphingomonas rustica</name>
    <dbReference type="NCBI Taxonomy" id="3103142"/>
    <lineage>
        <taxon>Bacteria</taxon>
        <taxon>Pseudomonadati</taxon>
        <taxon>Pseudomonadota</taxon>
        <taxon>Alphaproteobacteria</taxon>
        <taxon>Sphingomonadales</taxon>
        <taxon>Sphingomonadaceae</taxon>
        <taxon>Sphingomonas</taxon>
    </lineage>
</organism>
<name>A0ABV0B5H7_9SPHN</name>
<proteinExistence type="predicted"/>
<evidence type="ECO:0000313" key="2">
    <source>
        <dbReference type="Proteomes" id="UP001427805"/>
    </source>
</evidence>
<dbReference type="Pfam" id="PF04820">
    <property type="entry name" value="Trp_halogenase"/>
    <property type="match status" value="1"/>
</dbReference>
<dbReference type="InterPro" id="IPR033856">
    <property type="entry name" value="Trp_halogen"/>
</dbReference>
<accession>A0ABV0B5H7</accession>